<gene>
    <name evidence="2" type="ORF">Purlil1_7839</name>
</gene>
<feature type="region of interest" description="Disordered" evidence="1">
    <location>
        <begin position="569"/>
        <end position="589"/>
    </location>
</feature>
<evidence type="ECO:0000313" key="3">
    <source>
        <dbReference type="Proteomes" id="UP001287286"/>
    </source>
</evidence>
<sequence length="589" mass="62486">MAMSRKFADWRRATAAHPAPTAPCMSPGRAISGASVAVCPFTQCRAQASGVPAAAAAPRATGCAVGVQGRHSKTPNGDDELVVRARCASGLGTVRAQRLIRGFTVYGGGNVLHRAVMSSTRRLTGIVYEADSYRSLLPVVGRDTAGAHVPELVRPDGLPAHRVERVVSLKSRSFRAVPEDALATAPASHEEQLRRVVCDRAGRAWLESQRLVAVVARCIDGASGGRDAQSISPASVRASDACTGEGCGGPAVVRRPDKPHVQRPRPALHSLSHKYLRAADRPKFTDRARAFLSPPTLPTPLPPLPGPASTPPVPPARQPALAKTAPNHTKAARVSRQRAQVPNAYLPPASLGQHQRYLEPIAAPLHCSTSAAPQHRAPQVALALPPLLLRVAINHPIAPARIAAQSLSTVLQLLRKRQLLWADLSVVAARAPRTTNARDARAPLELHHSPAHAHARELHCASTCRCLGRCPQRPAQARNVADSYTPARPLISAAARSPVTPRPRHEHSPPAATASHPRCISASLHLPATRILHLATGACIDTCTRTCVKGLPPLLLAASRRLQLKPLFTSAASGGPLPSRADFMPRRAS</sequence>
<feature type="region of interest" description="Disordered" evidence="1">
    <location>
        <begin position="239"/>
        <end position="270"/>
    </location>
</feature>
<proteinExistence type="predicted"/>
<organism evidence="2 3">
    <name type="scientific">Purpureocillium lilacinum</name>
    <name type="common">Paecilomyces lilacinus</name>
    <dbReference type="NCBI Taxonomy" id="33203"/>
    <lineage>
        <taxon>Eukaryota</taxon>
        <taxon>Fungi</taxon>
        <taxon>Dikarya</taxon>
        <taxon>Ascomycota</taxon>
        <taxon>Pezizomycotina</taxon>
        <taxon>Sordariomycetes</taxon>
        <taxon>Hypocreomycetidae</taxon>
        <taxon>Hypocreales</taxon>
        <taxon>Ophiocordycipitaceae</taxon>
        <taxon>Purpureocillium</taxon>
    </lineage>
</organism>
<accession>A0ABR0BUT2</accession>
<keyword evidence="3" id="KW-1185">Reference proteome</keyword>
<feature type="region of interest" description="Disordered" evidence="1">
    <location>
        <begin position="290"/>
        <end position="340"/>
    </location>
</feature>
<protein>
    <submittedName>
        <fullName evidence="2">Uncharacterized protein</fullName>
    </submittedName>
</protein>
<evidence type="ECO:0000313" key="2">
    <source>
        <dbReference type="EMBL" id="KAK4087782.1"/>
    </source>
</evidence>
<dbReference type="EMBL" id="JAWRVI010000029">
    <property type="protein sequence ID" value="KAK4087782.1"/>
    <property type="molecule type" value="Genomic_DNA"/>
</dbReference>
<feature type="compositionally biased region" description="Pro residues" evidence="1">
    <location>
        <begin position="295"/>
        <end position="317"/>
    </location>
</feature>
<reference evidence="2 3" key="1">
    <citation type="journal article" date="2024" name="Microbiol. Resour. Announc.">
        <title>Genome annotations for the ascomycete fungi Trichoderma harzianum, Trichoderma aggressivum, and Purpureocillium lilacinum.</title>
        <authorList>
            <person name="Beijen E.P.W."/>
            <person name="Ohm R.A."/>
        </authorList>
    </citation>
    <scope>NUCLEOTIDE SEQUENCE [LARGE SCALE GENOMIC DNA]</scope>
    <source>
        <strain evidence="2 3">CBS 150709</strain>
    </source>
</reference>
<comment type="caution">
    <text evidence="2">The sequence shown here is derived from an EMBL/GenBank/DDBJ whole genome shotgun (WGS) entry which is preliminary data.</text>
</comment>
<name>A0ABR0BUT2_PURLI</name>
<dbReference type="Proteomes" id="UP001287286">
    <property type="component" value="Unassembled WGS sequence"/>
</dbReference>
<evidence type="ECO:0000256" key="1">
    <source>
        <dbReference type="SAM" id="MobiDB-lite"/>
    </source>
</evidence>
<feature type="region of interest" description="Disordered" evidence="1">
    <location>
        <begin position="493"/>
        <end position="516"/>
    </location>
</feature>